<dbReference type="GO" id="GO:0047225">
    <property type="term" value="F:acetylgalactosaminyl-O-glycosyl-glycoprotein beta-1,6-N-acetylglucosaminyltransferase activity"/>
    <property type="evidence" value="ECO:0007669"/>
    <property type="project" value="UniProtKB-EC"/>
</dbReference>
<evidence type="ECO:0000313" key="24">
    <source>
        <dbReference type="Proteomes" id="UP000264800"/>
    </source>
</evidence>
<evidence type="ECO:0000256" key="13">
    <source>
        <dbReference type="ARBA" id="ARBA00038912"/>
    </source>
</evidence>
<comment type="similarity">
    <text evidence="11">Belongs to the glycosyltransferase 14 family.</text>
</comment>
<evidence type="ECO:0000256" key="2">
    <source>
        <dbReference type="ARBA" id="ARBA00004922"/>
    </source>
</evidence>
<dbReference type="GO" id="GO:0003829">
    <property type="term" value="F:beta-1,3-galactosyl-O-glycosyl-glycoprotein beta-1,6-N-acetylglucosaminyltransferase activity"/>
    <property type="evidence" value="ECO:0007669"/>
    <property type="project" value="UniProtKB-EC"/>
</dbReference>
<keyword evidence="10" id="KW-0325">Glycoprotein</keyword>
<dbReference type="Ensembl" id="ENSKMAT00000024450.1">
    <property type="protein sequence ID" value="ENSKMAP00000024145.1"/>
    <property type="gene ID" value="ENSKMAG00000017914.1"/>
</dbReference>
<dbReference type="InterPro" id="IPR003406">
    <property type="entry name" value="Glyco_trans_14"/>
</dbReference>
<evidence type="ECO:0000256" key="17">
    <source>
        <dbReference type="ARBA" id="ARBA00047621"/>
    </source>
</evidence>
<evidence type="ECO:0000256" key="21">
    <source>
        <dbReference type="ARBA" id="ARBA00049911"/>
    </source>
</evidence>
<reference evidence="23" key="1">
    <citation type="submission" date="2025-08" db="UniProtKB">
        <authorList>
            <consortium name="Ensembl"/>
        </authorList>
    </citation>
    <scope>IDENTIFICATION</scope>
</reference>
<evidence type="ECO:0000256" key="8">
    <source>
        <dbReference type="ARBA" id="ARBA00023136"/>
    </source>
</evidence>
<dbReference type="EC" id="2.4.1.148" evidence="13"/>
<accession>A0A3Q3B4X2</accession>
<evidence type="ECO:0000256" key="7">
    <source>
        <dbReference type="ARBA" id="ARBA00022989"/>
    </source>
</evidence>
<dbReference type="Proteomes" id="UP000264800">
    <property type="component" value="Unplaced"/>
</dbReference>
<comment type="catalytic activity">
    <reaction evidence="20">
        <text>a 3-O-[N-acetyl-beta-D-glucosaminyl-(1-&gt;3)-N-acetyl-alpha-D-galactosaminyl]-L-threonyl-[protein] + UDP-N-acetyl-alpha-D-glucosamine = 3-O-[N-acetyl-beta-D-glucosaminyl-(1-&gt;3)-[N-acetyl-beta-D-glucosaminyl-(1-&gt;6)]-N-acetyl-alpha-D-galactosaminyl]-L-threonyl-[protein] + UDP + H(+)</text>
        <dbReference type="Rhea" id="RHEA:56192"/>
        <dbReference type="Rhea" id="RHEA-COMP:11692"/>
        <dbReference type="Rhea" id="RHEA-COMP:14413"/>
        <dbReference type="ChEBI" id="CHEBI:15378"/>
        <dbReference type="ChEBI" id="CHEBI:57705"/>
        <dbReference type="ChEBI" id="CHEBI:58223"/>
        <dbReference type="ChEBI" id="CHEBI:87080"/>
        <dbReference type="ChEBI" id="CHEBI:139580"/>
        <dbReference type="EC" id="2.4.1.148"/>
    </reaction>
</comment>
<comment type="catalytic activity">
    <reaction evidence="21">
        <text>a 3-O-[beta-D-galactosyl-(1-&gt;3)-N-acetyl-alpha-D-galactosaminyl]-L-seryl-[protein] + UDP-N-acetyl-alpha-D-glucosamine = 3-O-{beta-D-galactosyl-(1-&gt;3)-[N-acetyl-beta-D-glucosaminyl-(1-&gt;6)]-N-acetyl-alpha-D-galactosaminyl}-L-seryl-[protein] + UDP + H(+)</text>
        <dbReference type="Rhea" id="RHEA:56212"/>
        <dbReference type="Rhea" id="RHEA-COMP:13922"/>
        <dbReference type="Rhea" id="RHEA-COMP:14419"/>
        <dbReference type="ChEBI" id="CHEBI:15378"/>
        <dbReference type="ChEBI" id="CHEBI:57705"/>
        <dbReference type="ChEBI" id="CHEBI:58223"/>
        <dbReference type="ChEBI" id="CHEBI:137949"/>
        <dbReference type="ChEBI" id="CHEBI:139605"/>
        <dbReference type="EC" id="2.4.1.102"/>
    </reaction>
</comment>
<dbReference type="STRING" id="37003.ENSKMAP00000024145"/>
<evidence type="ECO:0000256" key="20">
    <source>
        <dbReference type="ARBA" id="ARBA00049876"/>
    </source>
</evidence>
<evidence type="ECO:0000256" key="6">
    <source>
        <dbReference type="ARBA" id="ARBA00022968"/>
    </source>
</evidence>
<proteinExistence type="inferred from homology"/>
<evidence type="ECO:0000256" key="18">
    <source>
        <dbReference type="ARBA" id="ARBA00048927"/>
    </source>
</evidence>
<evidence type="ECO:0000256" key="11">
    <source>
        <dbReference type="ARBA" id="ARBA00038150"/>
    </source>
</evidence>
<comment type="catalytic activity">
    <reaction evidence="18">
        <text>3-O-[N-acetyl-beta-D-glucosaminyl-(1-&gt;3)-N-acetyl-alpha-D-galactosaminyl]-L-seryl-[protein] + UDP-N-acetyl-alpha-D-glucosamine = 3-O-[N-acetyl-beta-D-glucosaminyl-(1-&gt;3)-[N-acetyl-beta-D-glucosaminyl-(1-&gt;6)]-N-acetyl-alpha-D-galactosaminyl]-L-seryl-[protein] + UDP + H(+)</text>
        <dbReference type="Rhea" id="RHEA:56188"/>
        <dbReference type="Rhea" id="RHEA-COMP:11691"/>
        <dbReference type="Rhea" id="RHEA-COMP:14412"/>
        <dbReference type="ChEBI" id="CHEBI:15378"/>
        <dbReference type="ChEBI" id="CHEBI:57705"/>
        <dbReference type="ChEBI" id="CHEBI:58223"/>
        <dbReference type="ChEBI" id="CHEBI:87079"/>
        <dbReference type="ChEBI" id="CHEBI:139581"/>
        <dbReference type="EC" id="2.4.1.148"/>
    </reaction>
</comment>
<evidence type="ECO:0000256" key="3">
    <source>
        <dbReference type="ARBA" id="ARBA00022676"/>
    </source>
</evidence>
<dbReference type="PANTHER" id="PTHR19297:SF81">
    <property type="entry name" value="BETA-1,3-GALACTOSYL-O-GLYCOSYL-GLYCOPROTEIN BETA-1,6-N-ACETYLGLUCOSAMINYLTRANSFERASE 3"/>
    <property type="match status" value="1"/>
</dbReference>
<comment type="pathway">
    <text evidence="2">Protein modification; protein glycosylation.</text>
</comment>
<name>A0A3Q3B4X2_KRYMA</name>
<dbReference type="OMA" id="TFKTPEC"/>
<evidence type="ECO:0000256" key="15">
    <source>
        <dbReference type="ARBA" id="ARBA00039292"/>
    </source>
</evidence>
<evidence type="ECO:0000256" key="16">
    <source>
        <dbReference type="ARBA" id="ARBA00041719"/>
    </source>
</evidence>
<keyword evidence="6" id="KW-0735">Signal-anchor</keyword>
<keyword evidence="24" id="KW-1185">Reference proteome</keyword>
<evidence type="ECO:0000256" key="19">
    <source>
        <dbReference type="ARBA" id="ARBA00049870"/>
    </source>
</evidence>
<keyword evidence="3" id="KW-0328">Glycosyltransferase</keyword>
<evidence type="ECO:0000256" key="22">
    <source>
        <dbReference type="ARBA" id="ARBA00055416"/>
    </source>
</evidence>
<dbReference type="GeneTree" id="ENSGT00940000159331"/>
<comment type="function">
    <text evidence="22">Glycosyltransferase that can synthesize all known mucin beta 6 N-acetylglucosaminides. Mediates core 2 and core 4 O-glycan branching, 2 important steps in mucin-type biosynthesis. Also has I-branching enzyme activity by converting linear into branched poly-N-acetyllactosaminoglycans, leading to introduce the blood group I antigen during embryonic development.</text>
</comment>
<reference evidence="23" key="2">
    <citation type="submission" date="2025-09" db="UniProtKB">
        <authorList>
            <consortium name="Ensembl"/>
        </authorList>
    </citation>
    <scope>IDENTIFICATION</scope>
</reference>
<dbReference type="AlphaFoldDB" id="A0A3Q3B4X2"/>
<dbReference type="GO" id="GO:0008109">
    <property type="term" value="F:N-acetyllactosaminide beta-1,6-N-acetylglucosaminyltransferase activity"/>
    <property type="evidence" value="ECO:0007669"/>
    <property type="project" value="UniProtKB-EC"/>
</dbReference>
<keyword evidence="7" id="KW-1133">Transmembrane helix</keyword>
<comment type="catalytic activity">
    <reaction evidence="17">
        <text>a beta-D-Gal-(1-&gt;4)-beta-D-GlcNAc-(1-&gt;3)-beta-D-Gal-(1-&gt;4)-beta-D-GlcNAc derivative + UDP-N-acetyl-alpha-D-glucosamine = a beta-D-Gal-(1-&gt;4)-beta-D-GlcNAc-(1-&gt;3)-[beta-D-GlcNAc-(1-&gt;6)]-beta-D-Gal-(1-&gt;4)-N-acetyl-beta-D-GlcNAc derivative + UDP + H(+)</text>
        <dbReference type="Rhea" id="RHEA:54820"/>
        <dbReference type="ChEBI" id="CHEBI:15378"/>
        <dbReference type="ChEBI" id="CHEBI:57705"/>
        <dbReference type="ChEBI" id="CHEBI:58223"/>
        <dbReference type="ChEBI" id="CHEBI:138371"/>
        <dbReference type="ChEBI" id="CHEBI:138372"/>
        <dbReference type="EC" id="2.4.1.150"/>
    </reaction>
</comment>
<dbReference type="EC" id="2.4.1.150" evidence="12"/>
<evidence type="ECO:0000313" key="23">
    <source>
        <dbReference type="Ensembl" id="ENSKMAP00000024145.1"/>
    </source>
</evidence>
<evidence type="ECO:0000256" key="9">
    <source>
        <dbReference type="ARBA" id="ARBA00023157"/>
    </source>
</evidence>
<keyword evidence="4" id="KW-0808">Transferase</keyword>
<keyword evidence="9" id="KW-1015">Disulfide bond</keyword>
<dbReference type="Pfam" id="PF02485">
    <property type="entry name" value="Branch"/>
    <property type="match status" value="1"/>
</dbReference>
<keyword evidence="5" id="KW-0812">Transmembrane</keyword>
<evidence type="ECO:0000256" key="14">
    <source>
        <dbReference type="ARBA" id="ARBA00038948"/>
    </source>
</evidence>
<evidence type="ECO:0000256" key="4">
    <source>
        <dbReference type="ARBA" id="ARBA00022679"/>
    </source>
</evidence>
<keyword evidence="8" id="KW-0472">Membrane</keyword>
<evidence type="ECO:0000256" key="5">
    <source>
        <dbReference type="ARBA" id="ARBA00022692"/>
    </source>
</evidence>
<dbReference type="EC" id="2.4.1.102" evidence="14"/>
<organism evidence="23 24">
    <name type="scientific">Kryptolebias marmoratus</name>
    <name type="common">Mangrove killifish</name>
    <name type="synonym">Rivulus marmoratus</name>
    <dbReference type="NCBI Taxonomy" id="37003"/>
    <lineage>
        <taxon>Eukaryota</taxon>
        <taxon>Metazoa</taxon>
        <taxon>Chordata</taxon>
        <taxon>Craniata</taxon>
        <taxon>Vertebrata</taxon>
        <taxon>Euteleostomi</taxon>
        <taxon>Actinopterygii</taxon>
        <taxon>Neopterygii</taxon>
        <taxon>Teleostei</taxon>
        <taxon>Neoteleostei</taxon>
        <taxon>Acanthomorphata</taxon>
        <taxon>Ovalentaria</taxon>
        <taxon>Atherinomorphae</taxon>
        <taxon>Cyprinodontiformes</taxon>
        <taxon>Rivulidae</taxon>
        <taxon>Kryptolebias</taxon>
    </lineage>
</organism>
<comment type="catalytic activity">
    <reaction evidence="19">
        <text>a 3-O-[beta-D-galactosyl-(1-&gt;3)-N-acetyl-alpha-D-galactosaminyl]-L-threonyl-[protein] + UDP-N-acetyl-alpha-D-glucosamine = a 3-O-{beta-D-galactosyl-(1-&gt;3)-[N-acetyl-beta-D-glucosaminyl-(1-&gt;6)]-N-acetyl-alpha-D-galactosaminyl}-L-threonyl-[protein] + UDP + H(+)</text>
        <dbReference type="Rhea" id="RHEA:56216"/>
        <dbReference type="Rhea" id="RHEA-COMP:13923"/>
        <dbReference type="Rhea" id="RHEA-COMP:14420"/>
        <dbReference type="ChEBI" id="CHEBI:15378"/>
        <dbReference type="ChEBI" id="CHEBI:57705"/>
        <dbReference type="ChEBI" id="CHEBI:58223"/>
        <dbReference type="ChEBI" id="CHEBI:137950"/>
        <dbReference type="ChEBI" id="CHEBI:139607"/>
        <dbReference type="EC" id="2.4.1.102"/>
    </reaction>
</comment>
<protein>
    <recommendedName>
        <fullName evidence="15">Beta-1,3-galactosyl-O-glycosyl-glycoprotein beta-1,6-N-acetylglucosaminyltransferase 3</fullName>
        <ecNumber evidence="14">2.4.1.102</ecNumber>
        <ecNumber evidence="13">2.4.1.148</ecNumber>
        <ecNumber evidence="12">2.4.1.150</ecNumber>
    </recommendedName>
    <alternativeName>
        <fullName evidence="16">C2GnT-mucin type</fullName>
    </alternativeName>
</protein>
<evidence type="ECO:0000256" key="10">
    <source>
        <dbReference type="ARBA" id="ARBA00023180"/>
    </source>
</evidence>
<evidence type="ECO:0000256" key="12">
    <source>
        <dbReference type="ARBA" id="ARBA00038907"/>
    </source>
</evidence>
<dbReference type="PANTHER" id="PTHR19297">
    <property type="entry name" value="GLYCOSYLTRANSFERASE 14 FAMILY MEMBER"/>
    <property type="match status" value="1"/>
</dbReference>
<sequence>MTRKTVLFIPLGMILVAVLWKTAHRRELFSKHHLPQQFSENLPSCLAIISGNVERKKTNLEGLLASTRETSLSEDFYINATEDCAAYIRNRSYITVPLSEEENNFPIAFSMVIHEKIEMFERLLRAIYAPQNIYCVHVDQKSPPEYQRAVKGIVSCFPNIFIASKIENVLYASWSRVQADLNCMEDLLKSHVPWKYLLNTCGTDFPLKTNREMVTALKALNGRNNLESVPTMEHKKKRWQFHHNVTDTVTPTKEKKSPPPISVPMFQGSAYFVVSRLFVKTLIEANAKDLQDFIEWEKDTFIPDEHFWATLQRIPSVPFSTPAHSLYDLSDRLALVRVVKWVFLAGDVEKGAPYYPCKGVYRREVCVYGAGDLLWLLRQQQLLANKFDPEVDEVPIRCLESILRFRALANKSETAKLLPEA</sequence>
<comment type="subcellular location">
    <subcellularLocation>
        <location evidence="1">Golgi apparatus membrane</location>
        <topology evidence="1">Single-pass type II membrane protein</topology>
    </subcellularLocation>
</comment>
<evidence type="ECO:0000256" key="1">
    <source>
        <dbReference type="ARBA" id="ARBA00004323"/>
    </source>
</evidence>
<dbReference type="GO" id="GO:0000139">
    <property type="term" value="C:Golgi membrane"/>
    <property type="evidence" value="ECO:0007669"/>
    <property type="project" value="UniProtKB-SubCell"/>
</dbReference>